<dbReference type="AlphaFoldDB" id="A0A1I5DPK7"/>
<protein>
    <submittedName>
        <fullName evidence="1">Uncharacterized protein</fullName>
    </submittedName>
</protein>
<sequence>MLTGPISLGRMVGPFGFDCENRIQSLKTGPKTNPTIFDNQNFRDQNKFIAAGKSVGYVRENGIL</sequence>
<gene>
    <name evidence="1" type="ORF">SAMN05216386_2349</name>
</gene>
<proteinExistence type="predicted"/>
<organism evidence="1 2">
    <name type="scientific">Nitrosospira briensis</name>
    <dbReference type="NCBI Taxonomy" id="35799"/>
    <lineage>
        <taxon>Bacteria</taxon>
        <taxon>Pseudomonadati</taxon>
        <taxon>Pseudomonadota</taxon>
        <taxon>Betaproteobacteria</taxon>
        <taxon>Nitrosomonadales</taxon>
        <taxon>Nitrosomonadaceae</taxon>
        <taxon>Nitrosospira</taxon>
    </lineage>
</organism>
<name>A0A1I5DPK7_9PROT</name>
<accession>A0A1I5DPK7</accession>
<evidence type="ECO:0000313" key="1">
    <source>
        <dbReference type="EMBL" id="SFO01173.1"/>
    </source>
</evidence>
<evidence type="ECO:0000313" key="2">
    <source>
        <dbReference type="Proteomes" id="UP000183107"/>
    </source>
</evidence>
<dbReference type="Gene3D" id="2.60.20.10">
    <property type="entry name" value="Crystallins"/>
    <property type="match status" value="1"/>
</dbReference>
<keyword evidence="2" id="KW-1185">Reference proteome</keyword>
<reference evidence="2" key="1">
    <citation type="submission" date="2016-10" db="EMBL/GenBank/DDBJ databases">
        <authorList>
            <person name="Varghese N."/>
        </authorList>
    </citation>
    <scope>NUCLEOTIDE SEQUENCE [LARGE SCALE GENOMIC DNA]</scope>
    <source>
        <strain evidence="2">Nsp8</strain>
    </source>
</reference>
<dbReference type="EMBL" id="FOVJ01000006">
    <property type="protein sequence ID" value="SFO01173.1"/>
    <property type="molecule type" value="Genomic_DNA"/>
</dbReference>
<dbReference type="Proteomes" id="UP000183107">
    <property type="component" value="Unassembled WGS sequence"/>
</dbReference>